<evidence type="ECO:0000313" key="1">
    <source>
        <dbReference type="EMBL" id="KAI8534456.1"/>
    </source>
</evidence>
<dbReference type="EMBL" id="CM046397">
    <property type="protein sequence ID" value="KAI8534456.1"/>
    <property type="molecule type" value="Genomic_DNA"/>
</dbReference>
<name>A0ACC0M1P2_RHOML</name>
<gene>
    <name evidence="1" type="ORF">RHMOL_Rhmol10G0091000</name>
</gene>
<organism evidence="1 2">
    <name type="scientific">Rhododendron molle</name>
    <name type="common">Chinese azalea</name>
    <name type="synonym">Azalea mollis</name>
    <dbReference type="NCBI Taxonomy" id="49168"/>
    <lineage>
        <taxon>Eukaryota</taxon>
        <taxon>Viridiplantae</taxon>
        <taxon>Streptophyta</taxon>
        <taxon>Embryophyta</taxon>
        <taxon>Tracheophyta</taxon>
        <taxon>Spermatophyta</taxon>
        <taxon>Magnoliopsida</taxon>
        <taxon>eudicotyledons</taxon>
        <taxon>Gunneridae</taxon>
        <taxon>Pentapetalae</taxon>
        <taxon>asterids</taxon>
        <taxon>Ericales</taxon>
        <taxon>Ericaceae</taxon>
        <taxon>Ericoideae</taxon>
        <taxon>Rhodoreae</taxon>
        <taxon>Rhododendron</taxon>
    </lineage>
</organism>
<keyword evidence="2" id="KW-1185">Reference proteome</keyword>
<protein>
    <submittedName>
        <fullName evidence="1">Uncharacterized protein</fullName>
    </submittedName>
</protein>
<evidence type="ECO:0000313" key="2">
    <source>
        <dbReference type="Proteomes" id="UP001062846"/>
    </source>
</evidence>
<reference evidence="1" key="1">
    <citation type="submission" date="2022-02" db="EMBL/GenBank/DDBJ databases">
        <title>Plant Genome Project.</title>
        <authorList>
            <person name="Zhang R.-G."/>
        </authorList>
    </citation>
    <scope>NUCLEOTIDE SEQUENCE</scope>
    <source>
        <strain evidence="1">AT1</strain>
    </source>
</reference>
<dbReference type="Proteomes" id="UP001062846">
    <property type="component" value="Chromosome 10"/>
</dbReference>
<sequence>MVFDLSLLLYGSPSSLSSRFVNCIPFFFFLQRHHQSSVSRLSWIVACLQFVMLEKFLMWAWTMEIIYSRSAPMGLEALAVLAITGLLLLVYGVGQVVPTTLKILQPNLEFSLTLNLSSSVQSGRVILVMDKDFCTDSAGNKFRRPSNSSFLLLFVDFPYDVFMLITLPISLAIAQSSVFVNLRTHIPEKLLQLNSETRTLQATNSYENLKVYLYFTHPVLNSSVEVLNSLHTSQGSLLPINGNSLGSRRFGFMVEEISSMSIVTVNLNSSFIIRRQGTPVSTVAPVTFLYVLIEFTKPVFDFNSSHVSITRGHLQSFREMSKRIYVIETQAENETITISVPENATQDVAGNINTASNVLQVKQYSVPVISLVLSKLATAAFAVTAVDAGLLTLSTASLQSVGAFPRPSSSLTSNPGRNLFIEYA</sequence>
<comment type="caution">
    <text evidence="1">The sequence shown here is derived from an EMBL/GenBank/DDBJ whole genome shotgun (WGS) entry which is preliminary data.</text>
</comment>
<proteinExistence type="predicted"/>
<accession>A0ACC0M1P2</accession>